<proteinExistence type="predicted"/>
<feature type="region of interest" description="Disordered" evidence="1">
    <location>
        <begin position="1"/>
        <end position="51"/>
    </location>
</feature>
<protein>
    <submittedName>
        <fullName evidence="2">Uncharacterized protein</fullName>
    </submittedName>
</protein>
<sequence length="101" mass="10601">MKTSRTGSRTAVGEKAGRDVGGKTTGGRDDNGTPPPFSIRPVPPPHRTRPTGRTFVVRFFVSSVDAFPHDPSLVASPHVGAVTNMEVDNGCEVRFLLAGGG</sequence>
<evidence type="ECO:0000256" key="1">
    <source>
        <dbReference type="SAM" id="MobiDB-lite"/>
    </source>
</evidence>
<gene>
    <name evidence="2" type="ORF">OAUR00152_LOCUS17053</name>
</gene>
<name>A0A7S4IY42_9STRA</name>
<feature type="compositionally biased region" description="Basic and acidic residues" evidence="1">
    <location>
        <begin position="15"/>
        <end position="31"/>
    </location>
</feature>
<accession>A0A7S4IY42</accession>
<organism evidence="2">
    <name type="scientific">Odontella aurita</name>
    <dbReference type="NCBI Taxonomy" id="265563"/>
    <lineage>
        <taxon>Eukaryota</taxon>
        <taxon>Sar</taxon>
        <taxon>Stramenopiles</taxon>
        <taxon>Ochrophyta</taxon>
        <taxon>Bacillariophyta</taxon>
        <taxon>Mediophyceae</taxon>
        <taxon>Biddulphiophycidae</taxon>
        <taxon>Eupodiscales</taxon>
        <taxon>Odontellaceae</taxon>
        <taxon>Odontella</taxon>
    </lineage>
</organism>
<reference evidence="2" key="1">
    <citation type="submission" date="2021-01" db="EMBL/GenBank/DDBJ databases">
        <authorList>
            <person name="Corre E."/>
            <person name="Pelletier E."/>
            <person name="Niang G."/>
            <person name="Scheremetjew M."/>
            <person name="Finn R."/>
            <person name="Kale V."/>
            <person name="Holt S."/>
            <person name="Cochrane G."/>
            <person name="Meng A."/>
            <person name="Brown T."/>
            <person name="Cohen L."/>
        </authorList>
    </citation>
    <scope>NUCLEOTIDE SEQUENCE</scope>
    <source>
        <strain evidence="2">Isolate 1302-5</strain>
    </source>
</reference>
<feature type="compositionally biased region" description="Pro residues" evidence="1">
    <location>
        <begin position="33"/>
        <end position="45"/>
    </location>
</feature>
<dbReference type="EMBL" id="HBKQ01025037">
    <property type="protein sequence ID" value="CAE2242989.1"/>
    <property type="molecule type" value="Transcribed_RNA"/>
</dbReference>
<dbReference type="AlphaFoldDB" id="A0A7S4IY42"/>
<evidence type="ECO:0000313" key="2">
    <source>
        <dbReference type="EMBL" id="CAE2242989.1"/>
    </source>
</evidence>